<evidence type="ECO:0000256" key="2">
    <source>
        <dbReference type="ARBA" id="ARBA00023274"/>
    </source>
</evidence>
<dbReference type="SMART" id="SM01374">
    <property type="entry name" value="Ribosomal_L14"/>
    <property type="match status" value="1"/>
</dbReference>
<name>A0A1G1VLT1_9BACT</name>
<dbReference type="SUPFAM" id="SSF50193">
    <property type="entry name" value="Ribosomal protein L14"/>
    <property type="match status" value="1"/>
</dbReference>
<comment type="function">
    <text evidence="3 5">Binds to 23S rRNA. Forms part of two intersubunit bridges in the 70S ribosome.</text>
</comment>
<keyword evidence="1 3" id="KW-0689">Ribosomal protein</keyword>
<dbReference type="GO" id="GO:0070180">
    <property type="term" value="F:large ribosomal subunit rRNA binding"/>
    <property type="evidence" value="ECO:0007669"/>
    <property type="project" value="TreeGrafter"/>
</dbReference>
<evidence type="ECO:0000256" key="3">
    <source>
        <dbReference type="HAMAP-Rule" id="MF_01367"/>
    </source>
</evidence>
<evidence type="ECO:0000256" key="1">
    <source>
        <dbReference type="ARBA" id="ARBA00022980"/>
    </source>
</evidence>
<keyword evidence="2 3" id="KW-0687">Ribonucleoprotein</keyword>
<reference evidence="6 7" key="1">
    <citation type="journal article" date="2016" name="Nat. Commun.">
        <title>Thousands of microbial genomes shed light on interconnected biogeochemical processes in an aquifer system.</title>
        <authorList>
            <person name="Anantharaman K."/>
            <person name="Brown C.T."/>
            <person name="Hug L.A."/>
            <person name="Sharon I."/>
            <person name="Castelle C.J."/>
            <person name="Probst A.J."/>
            <person name="Thomas B.C."/>
            <person name="Singh A."/>
            <person name="Wilkins M.J."/>
            <person name="Karaoz U."/>
            <person name="Brodie E.L."/>
            <person name="Williams K.H."/>
            <person name="Hubbard S.S."/>
            <person name="Banfield J.F."/>
        </authorList>
    </citation>
    <scope>NUCLEOTIDE SEQUENCE [LARGE SCALE GENOMIC DNA]</scope>
</reference>
<dbReference type="PANTHER" id="PTHR11761">
    <property type="entry name" value="50S/60S RIBOSOMAL PROTEIN L14/L23"/>
    <property type="match status" value="1"/>
</dbReference>
<dbReference type="GO" id="GO:0022625">
    <property type="term" value="C:cytosolic large ribosomal subunit"/>
    <property type="evidence" value="ECO:0007669"/>
    <property type="project" value="TreeGrafter"/>
</dbReference>
<dbReference type="EMBL" id="MHCI01000017">
    <property type="protein sequence ID" value="OGY16359.1"/>
    <property type="molecule type" value="Genomic_DNA"/>
</dbReference>
<protein>
    <recommendedName>
        <fullName evidence="3">Large ribosomal subunit protein uL14</fullName>
    </recommendedName>
</protein>
<sequence>MIQTRSVLKPADNTGAKLLRVLLVHGGSKRKYGYVSDIVSASVIDADPQGQVRKGEKVKAVIVRTKKEFHRKDGSYIRFDENAAVIIDAIATKNPRGTRIFGPIAREVKEAGFAKIASLAEEVL</sequence>
<evidence type="ECO:0000313" key="7">
    <source>
        <dbReference type="Proteomes" id="UP000179069"/>
    </source>
</evidence>
<evidence type="ECO:0000313" key="6">
    <source>
        <dbReference type="EMBL" id="OGY16359.1"/>
    </source>
</evidence>
<dbReference type="PROSITE" id="PS00049">
    <property type="entry name" value="RIBOSOMAL_L14"/>
    <property type="match status" value="1"/>
</dbReference>
<comment type="subunit">
    <text evidence="3">Part of the 50S ribosomal subunit. Forms a cluster with proteins L3 and L19. In the 70S ribosome, L14 and L19 interact and together make contacts with the 16S rRNA in bridges B5 and B8.</text>
</comment>
<comment type="caution">
    <text evidence="6">The sequence shown here is derived from an EMBL/GenBank/DDBJ whole genome shotgun (WGS) entry which is preliminary data.</text>
</comment>
<dbReference type="InterPro" id="IPR000218">
    <property type="entry name" value="Ribosomal_uL14"/>
</dbReference>
<evidence type="ECO:0000256" key="4">
    <source>
        <dbReference type="RuleBase" id="RU003949"/>
    </source>
</evidence>
<dbReference type="GO" id="GO:0003735">
    <property type="term" value="F:structural constituent of ribosome"/>
    <property type="evidence" value="ECO:0007669"/>
    <property type="project" value="InterPro"/>
</dbReference>
<dbReference type="GO" id="GO:0006412">
    <property type="term" value="P:translation"/>
    <property type="evidence" value="ECO:0007669"/>
    <property type="project" value="UniProtKB-UniRule"/>
</dbReference>
<dbReference type="CDD" id="cd00337">
    <property type="entry name" value="Ribosomal_uL14"/>
    <property type="match status" value="1"/>
</dbReference>
<dbReference type="InterPro" id="IPR019972">
    <property type="entry name" value="Ribosomal_uL14_CS"/>
</dbReference>
<comment type="similarity">
    <text evidence="3 4">Belongs to the universal ribosomal protein uL14 family.</text>
</comment>
<keyword evidence="3 5" id="KW-0699">rRNA-binding</keyword>
<dbReference type="Gene3D" id="2.40.150.20">
    <property type="entry name" value="Ribosomal protein L14"/>
    <property type="match status" value="1"/>
</dbReference>
<evidence type="ECO:0000256" key="5">
    <source>
        <dbReference type="RuleBase" id="RU003950"/>
    </source>
</evidence>
<dbReference type="NCBIfam" id="TIGR01067">
    <property type="entry name" value="rplN_bact"/>
    <property type="match status" value="1"/>
</dbReference>
<dbReference type="Proteomes" id="UP000179069">
    <property type="component" value="Unassembled WGS sequence"/>
</dbReference>
<dbReference type="AlphaFoldDB" id="A0A1G1VLT1"/>
<dbReference type="Pfam" id="PF00238">
    <property type="entry name" value="Ribosomal_L14"/>
    <property type="match status" value="1"/>
</dbReference>
<keyword evidence="3 5" id="KW-0694">RNA-binding</keyword>
<dbReference type="InterPro" id="IPR005745">
    <property type="entry name" value="Ribosomal_uL14_bac-type"/>
</dbReference>
<accession>A0A1G1VLT1</accession>
<organism evidence="6 7">
    <name type="scientific">Candidatus Chisholmbacteria bacterium RIFCSPHIGHO2_01_FULL_49_18</name>
    <dbReference type="NCBI Taxonomy" id="1797590"/>
    <lineage>
        <taxon>Bacteria</taxon>
        <taxon>Candidatus Chisholmiibacteriota</taxon>
    </lineage>
</organism>
<gene>
    <name evidence="3" type="primary">rplN</name>
    <name evidence="6" type="ORF">A2785_00195</name>
</gene>
<dbReference type="HAMAP" id="MF_01367">
    <property type="entry name" value="Ribosomal_uL14"/>
    <property type="match status" value="1"/>
</dbReference>
<proteinExistence type="inferred from homology"/>
<dbReference type="PANTHER" id="PTHR11761:SF3">
    <property type="entry name" value="LARGE RIBOSOMAL SUBUNIT PROTEIN UL14M"/>
    <property type="match status" value="1"/>
</dbReference>
<dbReference type="InterPro" id="IPR036853">
    <property type="entry name" value="Ribosomal_uL14_sf"/>
</dbReference>